<evidence type="ECO:0000256" key="2">
    <source>
        <dbReference type="ARBA" id="ARBA00022801"/>
    </source>
</evidence>
<dbReference type="RefSeq" id="WP_188576543.1">
    <property type="nucleotide sequence ID" value="NZ_BMCT01000001.1"/>
</dbReference>
<dbReference type="EMBL" id="BMCT01000001">
    <property type="protein sequence ID" value="GGF55228.1"/>
    <property type="molecule type" value="Genomic_DNA"/>
</dbReference>
<comment type="caution">
    <text evidence="6">The sequence shown here is derived from an EMBL/GenBank/DDBJ whole genome shotgun (WGS) entry which is preliminary data.</text>
</comment>
<dbReference type="InterPro" id="IPR029052">
    <property type="entry name" value="Metallo-depent_PP-like"/>
</dbReference>
<evidence type="ECO:0000256" key="4">
    <source>
        <dbReference type="ARBA" id="ARBA00025742"/>
    </source>
</evidence>
<proteinExistence type="inferred from homology"/>
<dbReference type="GO" id="GO:0004112">
    <property type="term" value="F:cyclic-nucleotide phosphodiesterase activity"/>
    <property type="evidence" value="ECO:0007669"/>
    <property type="project" value="InterPro"/>
</dbReference>
<dbReference type="AlphaFoldDB" id="A0A917BQQ8"/>
<evidence type="ECO:0000256" key="3">
    <source>
        <dbReference type="ARBA" id="ARBA00023004"/>
    </source>
</evidence>
<protein>
    <submittedName>
        <fullName evidence="6">3',5'-cyclic adenosine monophosphate phosphodiesterase CpdA</fullName>
    </submittedName>
</protein>
<dbReference type="InterPro" id="IPR004843">
    <property type="entry name" value="Calcineurin-like_PHP"/>
</dbReference>
<dbReference type="InterPro" id="IPR050884">
    <property type="entry name" value="CNP_phosphodiesterase-III"/>
</dbReference>
<dbReference type="Proteomes" id="UP000606044">
    <property type="component" value="Unassembled WGS sequence"/>
</dbReference>
<sequence length="285" mass="30967">MKLVHISDTHIVPAPSQLYGLDPRANLSAAIADIHANHADADLCVFTGDLVHWGDAEAYDALADVLAELKLPYVLMIGNHDDRARFQARFPDAPRDADGFVQGTLKTPMGTLVFLDTHDGTTHAGLYCETRRAWLARTLEGIEGDILLFAHHPPFPVGIGAMDAIALQEPDAFADVIRPHAQRIRHIFFGHLHRPISGSWLGIPFSVLRSQNHQVAMELRPTGRDVIGAWEQPAYAVALVTPEAVVVHMCEYLLGAGRFSLNADEGLGRAYALQMAGPQVALAAG</sequence>
<dbReference type="GO" id="GO:0046872">
    <property type="term" value="F:metal ion binding"/>
    <property type="evidence" value="ECO:0007669"/>
    <property type="project" value="UniProtKB-KW"/>
</dbReference>
<gene>
    <name evidence="6" type="primary">cpdA</name>
    <name evidence="6" type="ORF">GCM10007301_13560</name>
</gene>
<dbReference type="SUPFAM" id="SSF56300">
    <property type="entry name" value="Metallo-dependent phosphatases"/>
    <property type="match status" value="1"/>
</dbReference>
<feature type="domain" description="Calcineurin-like phosphoesterase" evidence="5">
    <location>
        <begin position="1"/>
        <end position="195"/>
    </location>
</feature>
<dbReference type="Pfam" id="PF00149">
    <property type="entry name" value="Metallophos"/>
    <property type="match status" value="1"/>
</dbReference>
<reference evidence="6" key="1">
    <citation type="journal article" date="2014" name="Int. J. Syst. Evol. Microbiol.">
        <title>Complete genome sequence of Corynebacterium casei LMG S-19264T (=DSM 44701T), isolated from a smear-ripened cheese.</title>
        <authorList>
            <consortium name="US DOE Joint Genome Institute (JGI-PGF)"/>
            <person name="Walter F."/>
            <person name="Albersmeier A."/>
            <person name="Kalinowski J."/>
            <person name="Ruckert C."/>
        </authorList>
    </citation>
    <scope>NUCLEOTIDE SEQUENCE</scope>
    <source>
        <strain evidence="6">CCM 7897</strain>
    </source>
</reference>
<comment type="similarity">
    <text evidence="4">Belongs to the cyclic nucleotide phosphodiesterase class-III family.</text>
</comment>
<dbReference type="CDD" id="cd07402">
    <property type="entry name" value="MPP_GpdQ"/>
    <property type="match status" value="1"/>
</dbReference>
<organism evidence="6 7">
    <name type="scientific">Azorhizobium oxalatiphilum</name>
    <dbReference type="NCBI Taxonomy" id="980631"/>
    <lineage>
        <taxon>Bacteria</taxon>
        <taxon>Pseudomonadati</taxon>
        <taxon>Pseudomonadota</taxon>
        <taxon>Alphaproteobacteria</taxon>
        <taxon>Hyphomicrobiales</taxon>
        <taxon>Xanthobacteraceae</taxon>
        <taxon>Azorhizobium</taxon>
    </lineage>
</organism>
<dbReference type="PANTHER" id="PTHR42988:SF2">
    <property type="entry name" value="CYCLIC NUCLEOTIDE PHOSPHODIESTERASE CBUA0032-RELATED"/>
    <property type="match status" value="1"/>
</dbReference>
<keyword evidence="3" id="KW-0408">Iron</keyword>
<reference evidence="6" key="2">
    <citation type="submission" date="2020-09" db="EMBL/GenBank/DDBJ databases">
        <authorList>
            <person name="Sun Q."/>
            <person name="Sedlacek I."/>
        </authorList>
    </citation>
    <scope>NUCLEOTIDE SEQUENCE</scope>
    <source>
        <strain evidence="6">CCM 7897</strain>
    </source>
</reference>
<dbReference type="PANTHER" id="PTHR42988">
    <property type="entry name" value="PHOSPHOHYDROLASE"/>
    <property type="match status" value="1"/>
</dbReference>
<keyword evidence="2" id="KW-0378">Hydrolase</keyword>
<evidence type="ECO:0000313" key="7">
    <source>
        <dbReference type="Proteomes" id="UP000606044"/>
    </source>
</evidence>
<dbReference type="InterPro" id="IPR026575">
    <property type="entry name" value="GpdQ/CpdA-like"/>
</dbReference>
<evidence type="ECO:0000259" key="5">
    <source>
        <dbReference type="Pfam" id="PF00149"/>
    </source>
</evidence>
<keyword evidence="7" id="KW-1185">Reference proteome</keyword>
<evidence type="ECO:0000313" key="6">
    <source>
        <dbReference type="EMBL" id="GGF55228.1"/>
    </source>
</evidence>
<keyword evidence="1" id="KW-0479">Metal-binding</keyword>
<dbReference type="Gene3D" id="3.60.21.10">
    <property type="match status" value="1"/>
</dbReference>
<accession>A0A917BQQ8</accession>
<name>A0A917BQQ8_9HYPH</name>
<evidence type="ECO:0000256" key="1">
    <source>
        <dbReference type="ARBA" id="ARBA00022723"/>
    </source>
</evidence>